<proteinExistence type="predicted"/>
<comment type="caution">
    <text evidence="1">The sequence shown here is derived from an EMBL/GenBank/DDBJ whole genome shotgun (WGS) entry which is preliminary data.</text>
</comment>
<dbReference type="EMBL" id="BARW01037040">
    <property type="protein sequence ID" value="GAJ22286.1"/>
    <property type="molecule type" value="Genomic_DNA"/>
</dbReference>
<reference evidence="1" key="1">
    <citation type="journal article" date="2014" name="Front. Microbiol.">
        <title>High frequency of phylogenetically diverse reductive dehalogenase-homologous genes in deep subseafloor sedimentary metagenomes.</title>
        <authorList>
            <person name="Kawai M."/>
            <person name="Futagami T."/>
            <person name="Toyoda A."/>
            <person name="Takaki Y."/>
            <person name="Nishi S."/>
            <person name="Hori S."/>
            <person name="Arai W."/>
            <person name="Tsubouchi T."/>
            <person name="Morono Y."/>
            <person name="Uchiyama I."/>
            <person name="Ito T."/>
            <person name="Fujiyama A."/>
            <person name="Inagaki F."/>
            <person name="Takami H."/>
        </authorList>
    </citation>
    <scope>NUCLEOTIDE SEQUENCE</scope>
    <source>
        <strain evidence="1">Expedition CK06-06</strain>
    </source>
</reference>
<organism evidence="1">
    <name type="scientific">marine sediment metagenome</name>
    <dbReference type="NCBI Taxonomy" id="412755"/>
    <lineage>
        <taxon>unclassified sequences</taxon>
        <taxon>metagenomes</taxon>
        <taxon>ecological metagenomes</taxon>
    </lineage>
</organism>
<dbReference type="AlphaFoldDB" id="X1VVT6"/>
<accession>X1VVT6</accession>
<sequence length="50" mass="5863">RPEFALDPGETRETMEADRKKVHLLVKREVARAINRLTYYLAEAEDKFKG</sequence>
<protein>
    <submittedName>
        <fullName evidence="1">Uncharacterized protein</fullName>
    </submittedName>
</protein>
<name>X1VVT6_9ZZZZ</name>
<gene>
    <name evidence="1" type="ORF">S12H4_57308</name>
</gene>
<evidence type="ECO:0000313" key="1">
    <source>
        <dbReference type="EMBL" id="GAJ22286.1"/>
    </source>
</evidence>
<feature type="non-terminal residue" evidence="1">
    <location>
        <position position="1"/>
    </location>
</feature>